<comment type="similarity">
    <text evidence="1">Belongs to the ABC transporter superfamily.</text>
</comment>
<dbReference type="PANTHER" id="PTHR43875:SF1">
    <property type="entry name" value="OSMOPROTECTIVE COMPOUNDS UPTAKE ATP-BINDING PROTEIN GGTA"/>
    <property type="match status" value="1"/>
</dbReference>
<dbReference type="GO" id="GO:0016887">
    <property type="term" value="F:ATP hydrolysis activity"/>
    <property type="evidence" value="ECO:0007669"/>
    <property type="project" value="InterPro"/>
</dbReference>
<evidence type="ECO:0000313" key="9">
    <source>
        <dbReference type="Proteomes" id="UP000809440"/>
    </source>
</evidence>
<dbReference type="CDD" id="cd03301">
    <property type="entry name" value="ABC_MalK_N"/>
    <property type="match status" value="1"/>
</dbReference>
<dbReference type="InterPro" id="IPR017871">
    <property type="entry name" value="ABC_transporter-like_CS"/>
</dbReference>
<dbReference type="GeneID" id="62641125"/>
<name>A0A9Q2NSP9_9RHOB</name>
<evidence type="ECO:0000256" key="1">
    <source>
        <dbReference type="ARBA" id="ARBA00005417"/>
    </source>
</evidence>
<dbReference type="PROSITE" id="PS50893">
    <property type="entry name" value="ABC_TRANSPORTER_2"/>
    <property type="match status" value="1"/>
</dbReference>
<keyword evidence="2" id="KW-0813">Transport</keyword>
<dbReference type="GO" id="GO:0005524">
    <property type="term" value="F:ATP binding"/>
    <property type="evidence" value="ECO:0007669"/>
    <property type="project" value="UniProtKB-KW"/>
</dbReference>
<evidence type="ECO:0000259" key="5">
    <source>
        <dbReference type="PROSITE" id="PS50893"/>
    </source>
</evidence>
<dbReference type="OrthoDB" id="8188565at2"/>
<dbReference type="InterPro" id="IPR003439">
    <property type="entry name" value="ABC_transporter-like_ATP-bd"/>
</dbReference>
<dbReference type="GO" id="GO:0055052">
    <property type="term" value="C:ATP-binding cassette (ABC) transporter complex, substrate-binding subunit-containing"/>
    <property type="evidence" value="ECO:0007669"/>
    <property type="project" value="TreeGrafter"/>
</dbReference>
<evidence type="ECO:0000256" key="3">
    <source>
        <dbReference type="ARBA" id="ARBA00022741"/>
    </source>
</evidence>
<evidence type="ECO:0000313" key="7">
    <source>
        <dbReference type="EMBL" id="MBM2415894.1"/>
    </source>
</evidence>
<evidence type="ECO:0000313" key="8">
    <source>
        <dbReference type="Proteomes" id="UP000755667"/>
    </source>
</evidence>
<dbReference type="PROSITE" id="PS00211">
    <property type="entry name" value="ABC_TRANSPORTER_1"/>
    <property type="match status" value="1"/>
</dbReference>
<reference evidence="6 9" key="1">
    <citation type="submission" date="2021-01" db="EMBL/GenBank/DDBJ databases">
        <title>Diatom-associated Roseobacters Show Island Model of Population Structure.</title>
        <authorList>
            <person name="Qu L."/>
            <person name="Feng X."/>
            <person name="Chen Y."/>
            <person name="Li L."/>
            <person name="Wang X."/>
            <person name="Hu Z."/>
            <person name="Wang H."/>
            <person name="Luo H."/>
        </authorList>
    </citation>
    <scope>NUCLEOTIDE SEQUENCE</scope>
    <source>
        <strain evidence="7 9">CC28-63</strain>
        <strain evidence="6">CC28-69</strain>
    </source>
</reference>
<dbReference type="FunFam" id="3.40.50.300:FF:000042">
    <property type="entry name" value="Maltose/maltodextrin ABC transporter, ATP-binding protein"/>
    <property type="match status" value="1"/>
</dbReference>
<dbReference type="SMART" id="SM00382">
    <property type="entry name" value="AAA"/>
    <property type="match status" value="1"/>
</dbReference>
<feature type="domain" description="ABC transporter" evidence="5">
    <location>
        <begin position="4"/>
        <end position="234"/>
    </location>
</feature>
<dbReference type="AlphaFoldDB" id="A0A9Q2NSP9"/>
<dbReference type="SUPFAM" id="SSF52540">
    <property type="entry name" value="P-loop containing nucleoside triphosphate hydrolases"/>
    <property type="match status" value="1"/>
</dbReference>
<dbReference type="Pfam" id="PF17912">
    <property type="entry name" value="OB_MalK"/>
    <property type="match status" value="1"/>
</dbReference>
<dbReference type="EMBL" id="JAFBXF010000002">
    <property type="protein sequence ID" value="MBM2415894.1"/>
    <property type="molecule type" value="Genomic_DNA"/>
</dbReference>
<dbReference type="InterPro" id="IPR015855">
    <property type="entry name" value="ABC_transpr_MalK-like"/>
</dbReference>
<dbReference type="Proteomes" id="UP000809440">
    <property type="component" value="Unassembled WGS sequence"/>
</dbReference>
<evidence type="ECO:0000256" key="4">
    <source>
        <dbReference type="ARBA" id="ARBA00022840"/>
    </source>
</evidence>
<organism evidence="6 8">
    <name type="scientific">Marivita cryptomonadis</name>
    <dbReference type="NCBI Taxonomy" id="505252"/>
    <lineage>
        <taxon>Bacteria</taxon>
        <taxon>Pseudomonadati</taxon>
        <taxon>Pseudomonadota</taxon>
        <taxon>Alphaproteobacteria</taxon>
        <taxon>Rhodobacterales</taxon>
        <taxon>Roseobacteraceae</taxon>
        <taxon>Marivita</taxon>
    </lineage>
</organism>
<dbReference type="Gene3D" id="2.40.50.140">
    <property type="entry name" value="Nucleic acid-binding proteins"/>
    <property type="match status" value="1"/>
</dbReference>
<dbReference type="Gene3D" id="2.40.50.100">
    <property type="match status" value="1"/>
</dbReference>
<keyword evidence="9" id="KW-1185">Reference proteome</keyword>
<dbReference type="RefSeq" id="WP_085629395.1">
    <property type="nucleotide sequence ID" value="NZ_JAFBWU010000002.1"/>
</dbReference>
<dbReference type="GO" id="GO:0008643">
    <property type="term" value="P:carbohydrate transport"/>
    <property type="evidence" value="ECO:0007669"/>
    <property type="project" value="InterPro"/>
</dbReference>
<comment type="caution">
    <text evidence="6">The sequence shown here is derived from an EMBL/GenBank/DDBJ whole genome shotgun (WGS) entry which is preliminary data.</text>
</comment>
<dbReference type="InterPro" id="IPR027417">
    <property type="entry name" value="P-loop_NTPase"/>
</dbReference>
<dbReference type="Gene3D" id="3.40.50.300">
    <property type="entry name" value="P-loop containing nucleotide triphosphate hydrolases"/>
    <property type="match status" value="1"/>
</dbReference>
<dbReference type="PANTHER" id="PTHR43875">
    <property type="entry name" value="MALTODEXTRIN IMPORT ATP-BINDING PROTEIN MSMX"/>
    <property type="match status" value="1"/>
</dbReference>
<dbReference type="EMBL" id="JAFBXE010000002">
    <property type="protein sequence ID" value="MBM2411227.1"/>
    <property type="molecule type" value="Genomic_DNA"/>
</dbReference>
<dbReference type="InterPro" id="IPR008995">
    <property type="entry name" value="Mo/tungstate-bd_C_term_dom"/>
</dbReference>
<sequence length="349" mass="38823">MARIQLNNIQKRWGAIWGVRDVNLDIADEEFVVFLGPSGCGKTTTMRMIAGLEEPSEGEIVMDSEVMNEIDARDRDVAMVFQGYALYPNMTIYENIRFPLRMRGVPKEQHDTLIKRAAGLVELTDYLDRKPSALSGGQRQRAALARAIVRQPHVFLMDEPLSNLDAKLRQHMRVQIKHIQRELKITTVYVTHDQIEAMTLADRIVIMDKGAIQQIGTPDEIYNDPANTFVANFIGAPPMNLIAGVMEQGTFTAPGVRVDGLPAKHDGKVTLGVRPEDCTVTADGGHLSGSVYGVEPTGDMTYLTIKVGDKLIEVKAHRDYRADLNSDASVGFDPKRIYIFDTASGQRLR</sequence>
<proteinExistence type="inferred from homology"/>
<evidence type="ECO:0000313" key="6">
    <source>
        <dbReference type="EMBL" id="MBM2411227.1"/>
    </source>
</evidence>
<dbReference type="InterPro" id="IPR003593">
    <property type="entry name" value="AAA+_ATPase"/>
</dbReference>
<protein>
    <submittedName>
        <fullName evidence="6">ABC transporter ATP-binding protein</fullName>
    </submittedName>
</protein>
<dbReference type="InterPro" id="IPR047641">
    <property type="entry name" value="ABC_transpr_MalK/UgpC-like"/>
</dbReference>
<dbReference type="InterPro" id="IPR040582">
    <property type="entry name" value="OB_MalK-like"/>
</dbReference>
<dbReference type="SUPFAM" id="SSF50331">
    <property type="entry name" value="MOP-like"/>
    <property type="match status" value="1"/>
</dbReference>
<dbReference type="Pfam" id="PF00005">
    <property type="entry name" value="ABC_tran"/>
    <property type="match status" value="1"/>
</dbReference>
<keyword evidence="3" id="KW-0547">Nucleotide-binding</keyword>
<gene>
    <name evidence="6" type="ORF">JQX41_02845</name>
    <name evidence="7" type="ORF">JQX48_02845</name>
</gene>
<dbReference type="GO" id="GO:0140359">
    <property type="term" value="F:ABC-type transporter activity"/>
    <property type="evidence" value="ECO:0007669"/>
    <property type="project" value="InterPro"/>
</dbReference>
<dbReference type="Proteomes" id="UP000755667">
    <property type="component" value="Unassembled WGS sequence"/>
</dbReference>
<dbReference type="InterPro" id="IPR012340">
    <property type="entry name" value="NA-bd_OB-fold"/>
</dbReference>
<evidence type="ECO:0000256" key="2">
    <source>
        <dbReference type="ARBA" id="ARBA00022448"/>
    </source>
</evidence>
<keyword evidence="4 6" id="KW-0067">ATP-binding</keyword>
<accession>A0A9Q2NSP9</accession>